<keyword evidence="2" id="KW-1185">Reference proteome</keyword>
<accession>A0ACB9SYE6</accession>
<dbReference type="EMBL" id="CM043020">
    <property type="protein sequence ID" value="KAI4459580.1"/>
    <property type="molecule type" value="Genomic_DNA"/>
</dbReference>
<gene>
    <name evidence="1" type="ORF">MML48_6g00011920</name>
</gene>
<evidence type="ECO:0000313" key="1">
    <source>
        <dbReference type="EMBL" id="KAI4459580.1"/>
    </source>
</evidence>
<sequence length="282" mass="32007">MENIFKGTEGQPQYGPLHREVGLAIQNISVERGEPLPGVSRKEVQRHISVRKNGKVPGADGIANTARTKSGDYHDDMNATNFLTWVTKQLVPNLPPRSVLVLDNASYHNVKIEKDPTSGTRKAEMIEWLMARNIYFDSTFTKPELYELIKKNKTETPQYKLDTLLASYGHSVLRLPPYHPELNPIEKIWAIVKNWVAARNVTFKLADVEALARKKFACITCEEWASVCNHVDKVVADYLEKEHLLDNITEELEFVVNTGESDTDEDLYDDDDSEDHANNSLL</sequence>
<organism evidence="1 2">
    <name type="scientific">Holotrichia oblita</name>
    <name type="common">Chafer beetle</name>
    <dbReference type="NCBI Taxonomy" id="644536"/>
    <lineage>
        <taxon>Eukaryota</taxon>
        <taxon>Metazoa</taxon>
        <taxon>Ecdysozoa</taxon>
        <taxon>Arthropoda</taxon>
        <taxon>Hexapoda</taxon>
        <taxon>Insecta</taxon>
        <taxon>Pterygota</taxon>
        <taxon>Neoptera</taxon>
        <taxon>Endopterygota</taxon>
        <taxon>Coleoptera</taxon>
        <taxon>Polyphaga</taxon>
        <taxon>Scarabaeiformia</taxon>
        <taxon>Scarabaeidae</taxon>
        <taxon>Melolonthinae</taxon>
        <taxon>Holotrichia</taxon>
    </lineage>
</organism>
<dbReference type="Proteomes" id="UP001056778">
    <property type="component" value="Chromosome 6"/>
</dbReference>
<evidence type="ECO:0000313" key="2">
    <source>
        <dbReference type="Proteomes" id="UP001056778"/>
    </source>
</evidence>
<proteinExistence type="predicted"/>
<reference evidence="1" key="1">
    <citation type="submission" date="2022-04" db="EMBL/GenBank/DDBJ databases">
        <title>Chromosome-scale genome assembly of Holotrichia oblita Faldermann.</title>
        <authorList>
            <person name="Rongchong L."/>
        </authorList>
    </citation>
    <scope>NUCLEOTIDE SEQUENCE</scope>
    <source>
        <strain evidence="1">81SQS9</strain>
    </source>
</reference>
<name>A0ACB9SYE6_HOLOL</name>
<protein>
    <submittedName>
        <fullName evidence="1">Uncharacterized protein</fullName>
    </submittedName>
</protein>
<comment type="caution">
    <text evidence="1">The sequence shown here is derived from an EMBL/GenBank/DDBJ whole genome shotgun (WGS) entry which is preliminary data.</text>
</comment>